<dbReference type="EMBL" id="RJJH01000010">
    <property type="protein sequence ID" value="RNI11431.1"/>
    <property type="molecule type" value="Genomic_DNA"/>
</dbReference>
<dbReference type="SUPFAM" id="SSF57903">
    <property type="entry name" value="FYVE/PHD zinc finger"/>
    <property type="match status" value="1"/>
</dbReference>
<reference evidence="3" key="2">
    <citation type="submission" date="2017-04" db="EMBL/GenBank/DDBJ databases">
        <authorList>
            <person name="Afonso C.L."/>
            <person name="Miller P.J."/>
            <person name="Scott M.A."/>
            <person name="Spackman E."/>
            <person name="Goraichik I."/>
            <person name="Dimitrov K.M."/>
            <person name="Suarez D.L."/>
            <person name="Swayne D.E."/>
        </authorList>
    </citation>
    <scope>NUCLEOTIDE SEQUENCE [LARGE SCALE GENOMIC DNA]</scope>
    <source>
        <strain evidence="3">FDF-1</strain>
    </source>
</reference>
<organism evidence="1 4">
    <name type="scientific">Methanohalophilus portucalensis FDF-1</name>
    <dbReference type="NCBI Taxonomy" id="523843"/>
    <lineage>
        <taxon>Archaea</taxon>
        <taxon>Methanobacteriati</taxon>
        <taxon>Methanobacteriota</taxon>
        <taxon>Stenosarchaea group</taxon>
        <taxon>Methanomicrobia</taxon>
        <taxon>Methanosarcinales</taxon>
        <taxon>Methanosarcinaceae</taxon>
        <taxon>Methanohalophilus</taxon>
    </lineage>
</organism>
<gene>
    <name evidence="2" type="ORF">EFE41_04195</name>
    <name evidence="1" type="ORF">MPF_1342</name>
    <name evidence="3" type="ORF">SAMN06264941_1533</name>
</gene>
<accession>A0A1L9C4M0</accession>
<dbReference type="OrthoDB" id="144520at2157"/>
<reference evidence="1 4" key="1">
    <citation type="submission" date="2014-12" db="EMBL/GenBank/DDBJ databases">
        <title>The genome sequence of Methanohalophilus portucalensis strain FDF1.</title>
        <authorList>
            <person name="Lai M.-C."/>
            <person name="Lai S.-J."/>
        </authorList>
    </citation>
    <scope>NUCLEOTIDE SEQUENCE [LARGE SCALE GENOMIC DNA]</scope>
    <source>
        <strain evidence="1 4">FDF-1</strain>
    </source>
</reference>
<dbReference type="EMBL" id="FXBN01000003">
    <property type="protein sequence ID" value="SMH40702.1"/>
    <property type="molecule type" value="Genomic_DNA"/>
</dbReference>
<evidence type="ECO:0000313" key="5">
    <source>
        <dbReference type="Proteomes" id="UP000193969"/>
    </source>
</evidence>
<dbReference type="AlphaFoldDB" id="A0A1L9C4M0"/>
<evidence type="ECO:0000313" key="2">
    <source>
        <dbReference type="EMBL" id="RNI11431.1"/>
    </source>
</evidence>
<dbReference type="Pfam" id="PF09947">
    <property type="entry name" value="DUF2180"/>
    <property type="match status" value="1"/>
</dbReference>
<dbReference type="InterPro" id="IPR017211">
    <property type="entry name" value="UCP037465_Znf"/>
</dbReference>
<reference evidence="2 6" key="4">
    <citation type="submission" date="2018-10" db="EMBL/GenBank/DDBJ databases">
        <title>Cultivation of a novel Methanohalophilus strain from Kebrit Deep of the Red Sea and a genomic comparison of members of the genus Methanohalophilus.</title>
        <authorList>
            <person name="Guan Y."/>
            <person name="Ngugi D.K."/>
            <person name="Stingl U."/>
        </authorList>
    </citation>
    <scope>NUCLEOTIDE SEQUENCE [LARGE SCALE GENOMIC DNA]</scope>
    <source>
        <strain evidence="2 6">DSM 7471</strain>
    </source>
</reference>
<name>A0A1L9C4M0_9EURY</name>
<dbReference type="InterPro" id="IPR011011">
    <property type="entry name" value="Znf_FYVE_PHD"/>
</dbReference>
<reference evidence="5" key="3">
    <citation type="submission" date="2017-04" db="EMBL/GenBank/DDBJ databases">
        <authorList>
            <person name="Varghese N."/>
            <person name="Submissions S."/>
        </authorList>
    </citation>
    <scope>NUCLEOTIDE SEQUENCE [LARGE SCALE GENOMIC DNA]</scope>
    <source>
        <strain evidence="5">FDF-1</strain>
    </source>
</reference>
<proteinExistence type="predicted"/>
<evidence type="ECO:0000313" key="4">
    <source>
        <dbReference type="Proteomes" id="UP000185713"/>
    </source>
</evidence>
<dbReference type="STRING" id="523843.SAMN06264941_1533"/>
<evidence type="ECO:0000313" key="6">
    <source>
        <dbReference type="Proteomes" id="UP000278252"/>
    </source>
</evidence>
<keyword evidence="5" id="KW-1185">Reference proteome</keyword>
<sequence>MMKCYDCAEEGKTEEASVVCIVCGKGLCSAHAKEMPLQVSVGKPPNVKHLHKGLPHFMCNYCLENTVEDACV</sequence>
<dbReference type="EMBL" id="JWTK01000003">
    <property type="protein sequence ID" value="OJH49475.1"/>
    <property type="molecule type" value="Genomic_DNA"/>
</dbReference>
<evidence type="ECO:0000313" key="1">
    <source>
        <dbReference type="EMBL" id="OJH49475.1"/>
    </source>
</evidence>
<dbReference type="RefSeq" id="WP_072360261.1">
    <property type="nucleotide sequence ID" value="NZ_FXBN01000003.1"/>
</dbReference>
<protein>
    <submittedName>
        <fullName evidence="2">DUF2180 family protein</fullName>
    </submittedName>
</protein>
<dbReference type="Proteomes" id="UP000185713">
    <property type="component" value="Unassembled WGS sequence"/>
</dbReference>
<evidence type="ECO:0000313" key="3">
    <source>
        <dbReference type="EMBL" id="SMH40702.1"/>
    </source>
</evidence>
<dbReference type="Proteomes" id="UP000193969">
    <property type="component" value="Unassembled WGS sequence"/>
</dbReference>
<dbReference type="Proteomes" id="UP000278252">
    <property type="component" value="Unassembled WGS sequence"/>
</dbReference>